<comment type="caution">
    <text evidence="1">The sequence shown here is derived from an EMBL/GenBank/DDBJ whole genome shotgun (WGS) entry which is preliminary data.</text>
</comment>
<dbReference type="KEGG" id="tasa:A1Q1_04397"/>
<dbReference type="VEuPathDB" id="FungiDB:A1Q1_04397"/>
<dbReference type="OrthoDB" id="2548197at2759"/>
<evidence type="ECO:0000313" key="1">
    <source>
        <dbReference type="EMBL" id="EJT46885.1"/>
    </source>
</evidence>
<dbReference type="InterPro" id="IPR036388">
    <property type="entry name" value="WH-like_DNA-bd_sf"/>
</dbReference>
<dbReference type="InterPro" id="IPR052520">
    <property type="entry name" value="ATL_DNA_repair"/>
</dbReference>
<dbReference type="HOGENOM" id="CLU_000445_52_5_1"/>
<gene>
    <name evidence="1" type="ORF">A1Q1_04397</name>
</gene>
<protein>
    <recommendedName>
        <fullName evidence="3">Methylated-DNA-[protein]-cysteine S-methyltransferase DNA binding domain-containing protein</fullName>
    </recommendedName>
</protein>
<evidence type="ECO:0008006" key="3">
    <source>
        <dbReference type="Google" id="ProtNLM"/>
    </source>
</evidence>
<dbReference type="GeneID" id="25987910"/>
<proteinExistence type="predicted"/>
<evidence type="ECO:0000313" key="2">
    <source>
        <dbReference type="Proteomes" id="UP000002748"/>
    </source>
</evidence>
<name>J4U8P4_TRIAS</name>
<dbReference type="EMBL" id="ALBS01000273">
    <property type="protein sequence ID" value="EJT46885.1"/>
    <property type="molecule type" value="Genomic_DNA"/>
</dbReference>
<dbReference type="Gene3D" id="1.10.10.10">
    <property type="entry name" value="Winged helix-like DNA-binding domain superfamily/Winged helix DNA-binding domain"/>
    <property type="match status" value="1"/>
</dbReference>
<reference evidence="1 2" key="1">
    <citation type="journal article" date="2012" name="Eukaryot. Cell">
        <title>Draft genome sequence of CBS 2479, the standard type strain of Trichosporon asahii.</title>
        <authorList>
            <person name="Yang R.Y."/>
            <person name="Li H.T."/>
            <person name="Zhu H."/>
            <person name="Zhou G.P."/>
            <person name="Wang M."/>
            <person name="Wang L."/>
        </authorList>
    </citation>
    <scope>NUCLEOTIDE SEQUENCE [LARGE SCALE GENOMIC DNA]</scope>
    <source>
        <strain evidence="2">ATCC 90039 / CBS 2479 / JCM 2466 / KCTC 7840 / NCYC 2677 / UAMH 7654</strain>
    </source>
</reference>
<dbReference type="AlphaFoldDB" id="J4U8P4"/>
<dbReference type="PANTHER" id="PTHR42942:SF1">
    <property type="entry name" value="ALKYLTRANSFERASE-LIKE PROTEIN 1"/>
    <property type="match status" value="1"/>
</dbReference>
<accession>J4U8P4</accession>
<dbReference type="Proteomes" id="UP000002748">
    <property type="component" value="Unassembled WGS sequence"/>
</dbReference>
<organism evidence="1 2">
    <name type="scientific">Trichosporon asahii var. asahii (strain ATCC 90039 / CBS 2479 / JCM 2466 / KCTC 7840 / NBRC 103889/ NCYC 2677 / UAMH 7654)</name>
    <name type="common">Yeast</name>
    <dbReference type="NCBI Taxonomy" id="1186058"/>
    <lineage>
        <taxon>Eukaryota</taxon>
        <taxon>Fungi</taxon>
        <taxon>Dikarya</taxon>
        <taxon>Basidiomycota</taxon>
        <taxon>Agaricomycotina</taxon>
        <taxon>Tremellomycetes</taxon>
        <taxon>Trichosporonales</taxon>
        <taxon>Trichosporonaceae</taxon>
        <taxon>Trichosporon</taxon>
    </lineage>
</organism>
<dbReference type="PANTHER" id="PTHR42942">
    <property type="entry name" value="6-O-METHYLGUANINE DNA METHYLTRANSFERASE"/>
    <property type="match status" value="1"/>
</dbReference>
<sequence length="128" mass="13997">MSEAIVELTARAYEIARAIPPGRVTSYAGRVSRVLKQTCRERDEGAVAQLNSAVAAKGVLSPRGDSGLGVARQRERLEAEGVTVETVGGEERVNLREFGWFPERGNRTLDEWLEDVRGPQAESDGDDQ</sequence>
<dbReference type="RefSeq" id="XP_014178238.1">
    <property type="nucleotide sequence ID" value="XM_014322763.1"/>
</dbReference>